<dbReference type="SUPFAM" id="SSF52540">
    <property type="entry name" value="P-loop containing nucleoside triphosphate hydrolases"/>
    <property type="match status" value="1"/>
</dbReference>
<dbReference type="SUPFAM" id="SSF52047">
    <property type="entry name" value="RNI-like"/>
    <property type="match status" value="1"/>
</dbReference>
<dbReference type="EMBL" id="PYAX01000009">
    <property type="protein sequence ID" value="PSL53264.1"/>
    <property type="molecule type" value="Genomic_DNA"/>
</dbReference>
<evidence type="ECO:0000259" key="3">
    <source>
        <dbReference type="PROSITE" id="PS50837"/>
    </source>
</evidence>
<protein>
    <submittedName>
        <fullName evidence="4">NACHT domain-containing protein</fullName>
    </submittedName>
</protein>
<evidence type="ECO:0000313" key="5">
    <source>
        <dbReference type="Proteomes" id="UP000241118"/>
    </source>
</evidence>
<dbReference type="RefSeq" id="WP_106617998.1">
    <property type="nucleotide sequence ID" value="NZ_PYAX01000009.1"/>
</dbReference>
<proteinExistence type="predicted"/>
<keyword evidence="5" id="KW-1185">Reference proteome</keyword>
<dbReference type="InterPro" id="IPR032675">
    <property type="entry name" value="LRR_dom_sf"/>
</dbReference>
<evidence type="ECO:0000256" key="2">
    <source>
        <dbReference type="ARBA" id="ARBA00022840"/>
    </source>
</evidence>
<keyword evidence="2" id="KW-0067">ATP-binding</keyword>
<dbReference type="InterPro" id="IPR027417">
    <property type="entry name" value="P-loop_NTPase"/>
</dbReference>
<sequence length="1077" mass="120457">MDARDLLRPAAPVIGQLIKAVQRLKGAEMVSEPVRLDPPLRLPGVPTLTRLEHERIEEFTSKVVDQLAEFRRTELSSVSPADWNAAVGAAQETLAHSAPLDLDFVLAANLEPEQLVERLVARDPDRVRATELVGDAIVAYVSVLLACSAQLIEFFTSRPNFSARVDVELVRRTGALLENRLVMAPEQRYLEFERQYRAAVEGKLRSLRLFGVRLGRISNSYPLTTAYISLSGAAENSKPVDLGSELGTSRTGKARLPQILGTNRRLLIRGEAGSGKTTLLQWVATVTASGSVQVPELAGKVPFFVRLRNFAGKPLPHTSAFAAQISEELDVPEGWVRSVLLERRGLVLVDGVDELPEGQREAAREWLDGMTSQFEGNHFVVTSRPPAAAAGWLSEAGFKSFRILPMDMADIRDFIRHWHNTMRVLSGSEQDATEIVRLQTDLEKTFGRRRDLRKLATNPLLCALICALHVDRLRELPRDRVELYRAALEMLLSERDRQRQVPTYIDDISRRDQEALLAHLAYWMIRNDRLDVTQAEVASRINHERRGMPHLTASSADLAKYLVLRSGVLQTVTAERSDFLHRTFQEYLAAQAVLDYGDLDFLVQNAERDQWREVVPLVVAHANRRECEQVVTGLIERGDRDTRLRYKLHLLAAACLNTASYLSPETISLVTEKTIRMIPPVNDDQTQELIRVGSLVLDLIPDLEAAAPNAVHQLLNVVQGIGGPEALPILSRFAALPSRDIRMRLAENWPDCDPVDYVRTVLDSMILTDVTVAVNSDKQLEALEHTKHLQHLEVSTDIAETPKVTNSLGRHSNLQSLTLVNVEIDGPDTFAHLHKLRNLQMYGVSFRQSLQVIEGLPVHQLLLNGITLNPPDVLSSLPDLEELTLGTTTVAAGSTIALPDSLHHLKLGDSPHLFGIYESAPEKLLVAYYSANSWHRTRLSTFNAWTGMTELHMVGWPTAEEVEIIQSMPSLRRLRILVPDDPLREDIREGGTTKYPYPPLLTGLAETTRRLPAHVELQLGIFQRYGNEDIDEYEDEHGGQCVILWRNKPLVEPLTPALRNRRTVGRMVVNGIEIALA</sequence>
<dbReference type="AlphaFoldDB" id="A0A2P8I4A2"/>
<keyword evidence="1" id="KW-0547">Nucleotide-binding</keyword>
<dbReference type="Proteomes" id="UP000241118">
    <property type="component" value="Unassembled WGS sequence"/>
</dbReference>
<name>A0A2P8I4A2_SACCR</name>
<dbReference type="PANTHER" id="PTHR46844:SF1">
    <property type="entry name" value="SLR5058 PROTEIN"/>
    <property type="match status" value="1"/>
</dbReference>
<dbReference type="Pfam" id="PF22733">
    <property type="entry name" value="NNH1"/>
    <property type="match status" value="1"/>
</dbReference>
<comment type="caution">
    <text evidence="4">The sequence shown here is derived from an EMBL/GenBank/DDBJ whole genome shotgun (WGS) entry which is preliminary data.</text>
</comment>
<evidence type="ECO:0000313" key="4">
    <source>
        <dbReference type="EMBL" id="PSL53264.1"/>
    </source>
</evidence>
<dbReference type="GO" id="GO:0005524">
    <property type="term" value="F:ATP binding"/>
    <property type="evidence" value="ECO:0007669"/>
    <property type="project" value="UniProtKB-KW"/>
</dbReference>
<evidence type="ECO:0000256" key="1">
    <source>
        <dbReference type="ARBA" id="ARBA00022741"/>
    </source>
</evidence>
<dbReference type="Gene3D" id="3.40.50.300">
    <property type="entry name" value="P-loop containing nucleotide triphosphate hydrolases"/>
    <property type="match status" value="1"/>
</dbReference>
<dbReference type="InterPro" id="IPR007111">
    <property type="entry name" value="NACHT_NTPase"/>
</dbReference>
<dbReference type="InterPro" id="IPR054547">
    <property type="entry name" value="NNH1"/>
</dbReference>
<gene>
    <name evidence="4" type="ORF">B0I31_10954</name>
</gene>
<dbReference type="Gene3D" id="3.80.10.10">
    <property type="entry name" value="Ribonuclease Inhibitor"/>
    <property type="match status" value="1"/>
</dbReference>
<dbReference type="OrthoDB" id="135105at2"/>
<dbReference type="PANTHER" id="PTHR46844">
    <property type="entry name" value="SLR5058 PROTEIN"/>
    <property type="match status" value="1"/>
</dbReference>
<reference evidence="4 5" key="1">
    <citation type="submission" date="2018-03" db="EMBL/GenBank/DDBJ databases">
        <title>Genomic Encyclopedia of Type Strains, Phase III (KMG-III): the genomes of soil and plant-associated and newly described type strains.</title>
        <authorList>
            <person name="Whitman W."/>
        </authorList>
    </citation>
    <scope>NUCLEOTIDE SEQUENCE [LARGE SCALE GENOMIC DNA]</scope>
    <source>
        <strain evidence="4 5">CGMCC 4.7097</strain>
    </source>
</reference>
<dbReference type="PROSITE" id="PS50837">
    <property type="entry name" value="NACHT"/>
    <property type="match status" value="1"/>
</dbReference>
<organism evidence="4 5">
    <name type="scientific">Saccharothrix carnea</name>
    <dbReference type="NCBI Taxonomy" id="1280637"/>
    <lineage>
        <taxon>Bacteria</taxon>
        <taxon>Bacillati</taxon>
        <taxon>Actinomycetota</taxon>
        <taxon>Actinomycetes</taxon>
        <taxon>Pseudonocardiales</taxon>
        <taxon>Pseudonocardiaceae</taxon>
        <taxon>Saccharothrix</taxon>
    </lineage>
</organism>
<dbReference type="Pfam" id="PF05729">
    <property type="entry name" value="NACHT"/>
    <property type="match status" value="1"/>
</dbReference>
<accession>A0A2P8I4A2</accession>
<feature type="domain" description="NACHT" evidence="3">
    <location>
        <begin position="264"/>
        <end position="595"/>
    </location>
</feature>